<protein>
    <submittedName>
        <fullName evidence="1">Nucleotidyltransferase</fullName>
    </submittedName>
</protein>
<dbReference type="EMBL" id="SRYB01000027">
    <property type="protein sequence ID" value="TGY77280.1"/>
    <property type="molecule type" value="Genomic_DNA"/>
</dbReference>
<evidence type="ECO:0000313" key="2">
    <source>
        <dbReference type="Proteomes" id="UP000306319"/>
    </source>
</evidence>
<reference evidence="1" key="1">
    <citation type="submission" date="2019-04" db="EMBL/GenBank/DDBJ databases">
        <title>Microbes associate with the intestines of laboratory mice.</title>
        <authorList>
            <person name="Navarre W."/>
            <person name="Wong E."/>
            <person name="Huang K."/>
            <person name="Tropini C."/>
            <person name="Ng K."/>
            <person name="Yu B."/>
        </authorList>
    </citation>
    <scope>NUCLEOTIDE SEQUENCE</scope>
    <source>
        <strain evidence="1">NM04_E33</strain>
    </source>
</reference>
<proteinExistence type="predicted"/>
<gene>
    <name evidence="1" type="ORF">E5331_15185</name>
</gene>
<organism evidence="1 2">
    <name type="scientific">Lepagella muris</name>
    <dbReference type="NCBI Taxonomy" id="3032870"/>
    <lineage>
        <taxon>Bacteria</taxon>
        <taxon>Pseudomonadati</taxon>
        <taxon>Bacteroidota</taxon>
        <taxon>Bacteroidia</taxon>
        <taxon>Bacteroidales</taxon>
        <taxon>Muribaculaceae</taxon>
        <taxon>Lepagella</taxon>
    </lineage>
</organism>
<comment type="caution">
    <text evidence="1">The sequence shown here is derived from an EMBL/GenBank/DDBJ whole genome shotgun (WGS) entry which is preliminary data.</text>
</comment>
<name>A0AC61RIZ2_9BACT</name>
<dbReference type="Proteomes" id="UP000306319">
    <property type="component" value="Unassembled WGS sequence"/>
</dbReference>
<accession>A0AC61RIZ2</accession>
<keyword evidence="2" id="KW-1185">Reference proteome</keyword>
<evidence type="ECO:0000313" key="1">
    <source>
        <dbReference type="EMBL" id="TGY77280.1"/>
    </source>
</evidence>
<sequence>MDQKIISKLRDYFSNQPVQKAWVFGSFSREEATPESDIDILVSFDDTVGLFKYASMVSDLEELLHKAVDLVSDTSLLPWVAPTVNNDKILIYERETA</sequence>